<dbReference type="Pfam" id="PF24766">
    <property type="entry name" value="DUF7699"/>
    <property type="match status" value="2"/>
</dbReference>
<evidence type="ECO:0000259" key="2">
    <source>
        <dbReference type="PROSITE" id="PS50800"/>
    </source>
</evidence>
<evidence type="ECO:0000256" key="1">
    <source>
        <dbReference type="SAM" id="MobiDB-lite"/>
    </source>
</evidence>
<feature type="domain" description="SAP" evidence="2">
    <location>
        <begin position="115"/>
        <end position="149"/>
    </location>
</feature>
<dbReference type="Proteomes" id="UP001408789">
    <property type="component" value="Unassembled WGS sequence"/>
</dbReference>
<feature type="region of interest" description="Disordered" evidence="1">
    <location>
        <begin position="509"/>
        <end position="589"/>
    </location>
</feature>
<feature type="compositionally biased region" description="Polar residues" evidence="1">
    <location>
        <begin position="552"/>
        <end position="561"/>
    </location>
</feature>
<sequence>MVVVKPDVIVIFSDEEDDGDGVINLYEGIESQLHGDVNHDAIVISSDDEDDGDGDRNLDEGLDSEHDGDYSELAGIELDKEEEDDVEKSKEEEFVDSCDKRRDRSDSLNEGGNDLQELSLYECKTYLRKHGMRVSGTKEECVQRIKEHGRLKDGSFESLYPRSSFSINCTGDACRGDVVLFKQKMYDSQRNTIGRRTVAGRVVKESYGASTQQHTFSIEVLWSKWFKELNPLSILLIKGRNLYRFGTFRQPWKSEAERSKVLREKHERGRVARHKRKLRETELACGDTKGTKRRKVSHRGPSQIDKHNDENNNTTADNQAVRFQNSELEKALPLTCHSEPNPSMYFNNHLQEASLPFAYDGTLLPNNLPPFSFSSYNHCNNEQGPNQALSQPPDHHHDNKPPTRRLTDGMAKSRFPKSSFSINCTGDARVGDTVLFKQHVYLGGTKMKKKRTVTGRIVNMRECGSKDKHKFLIKVLWATASKKLHRRFTLLVRSHNLYKFGTFRQPRKNEACKSKRFKEKHAQAKHKQKLRKTDIASNKNKGTKRQKGSHKGPSSSKQPTQIAKPKSSKRKGASANAVKETKTEKKEDV</sequence>
<dbReference type="InterPro" id="IPR003034">
    <property type="entry name" value="SAP_dom"/>
</dbReference>
<dbReference type="PANTHER" id="PTHR35323">
    <property type="entry name" value="SAP DOMAIN-CONTAINING PROTEIN"/>
    <property type="match status" value="1"/>
</dbReference>
<feature type="compositionally biased region" description="Basic residues" evidence="1">
    <location>
        <begin position="541"/>
        <end position="550"/>
    </location>
</feature>
<comment type="caution">
    <text evidence="3">The sequence shown here is derived from an EMBL/GenBank/DDBJ whole genome shotgun (WGS) entry which is preliminary data.</text>
</comment>
<feature type="region of interest" description="Disordered" evidence="1">
    <location>
        <begin position="287"/>
        <end position="315"/>
    </location>
</feature>
<name>A0AAP0D9E4_9ASTR</name>
<proteinExistence type="predicted"/>
<gene>
    <name evidence="3" type="ORF">SSX86_014414</name>
</gene>
<feature type="compositionally biased region" description="Basic residues" evidence="1">
    <location>
        <begin position="514"/>
        <end position="530"/>
    </location>
</feature>
<dbReference type="PANTHER" id="PTHR35323:SF5">
    <property type="entry name" value="ZINC FINGER CCCH DOMAIN-CONTAINING PROTEIN 62"/>
    <property type="match status" value="1"/>
</dbReference>
<feature type="compositionally biased region" description="Basic and acidic residues" evidence="1">
    <location>
        <begin position="54"/>
        <end position="69"/>
    </location>
</feature>
<feature type="region of interest" description="Disordered" evidence="1">
    <location>
        <begin position="44"/>
        <end position="111"/>
    </location>
</feature>
<protein>
    <recommendedName>
        <fullName evidence="2">SAP domain-containing protein</fullName>
    </recommendedName>
</protein>
<accession>A0AAP0D9E4</accession>
<dbReference type="AlphaFoldDB" id="A0AAP0D9E4"/>
<keyword evidence="4" id="KW-1185">Reference proteome</keyword>
<feature type="compositionally biased region" description="Basic and acidic residues" evidence="1">
    <location>
        <begin position="393"/>
        <end position="407"/>
    </location>
</feature>
<evidence type="ECO:0000313" key="3">
    <source>
        <dbReference type="EMBL" id="KAK9067089.1"/>
    </source>
</evidence>
<feature type="compositionally biased region" description="Basic and acidic residues" evidence="1">
    <location>
        <begin position="579"/>
        <end position="589"/>
    </location>
</feature>
<dbReference type="PROSITE" id="PS50800">
    <property type="entry name" value="SAP"/>
    <property type="match status" value="1"/>
</dbReference>
<dbReference type="EMBL" id="JBCNJP010000015">
    <property type="protein sequence ID" value="KAK9067089.1"/>
    <property type="molecule type" value="Genomic_DNA"/>
</dbReference>
<evidence type="ECO:0000313" key="4">
    <source>
        <dbReference type="Proteomes" id="UP001408789"/>
    </source>
</evidence>
<dbReference type="InterPro" id="IPR056116">
    <property type="entry name" value="DUF7699"/>
</dbReference>
<feature type="region of interest" description="Disordered" evidence="1">
    <location>
        <begin position="375"/>
        <end position="410"/>
    </location>
</feature>
<dbReference type="Pfam" id="PF02037">
    <property type="entry name" value="SAP"/>
    <property type="match status" value="1"/>
</dbReference>
<organism evidence="3 4">
    <name type="scientific">Deinandra increscens subsp. villosa</name>
    <dbReference type="NCBI Taxonomy" id="3103831"/>
    <lineage>
        <taxon>Eukaryota</taxon>
        <taxon>Viridiplantae</taxon>
        <taxon>Streptophyta</taxon>
        <taxon>Embryophyta</taxon>
        <taxon>Tracheophyta</taxon>
        <taxon>Spermatophyta</taxon>
        <taxon>Magnoliopsida</taxon>
        <taxon>eudicotyledons</taxon>
        <taxon>Gunneridae</taxon>
        <taxon>Pentapetalae</taxon>
        <taxon>asterids</taxon>
        <taxon>campanulids</taxon>
        <taxon>Asterales</taxon>
        <taxon>Asteraceae</taxon>
        <taxon>Asteroideae</taxon>
        <taxon>Heliantheae alliance</taxon>
        <taxon>Madieae</taxon>
        <taxon>Madiinae</taxon>
        <taxon>Deinandra</taxon>
    </lineage>
</organism>
<feature type="compositionally biased region" description="Polar residues" evidence="1">
    <location>
        <begin position="375"/>
        <end position="390"/>
    </location>
</feature>
<reference evidence="3 4" key="1">
    <citation type="submission" date="2024-04" db="EMBL/GenBank/DDBJ databases">
        <title>The reference genome of an endangered Asteraceae, Deinandra increscens subsp. villosa, native to the Central Coast of California.</title>
        <authorList>
            <person name="Guilliams M."/>
            <person name="Hasenstab-Lehman K."/>
            <person name="Meyer R."/>
            <person name="Mcevoy S."/>
        </authorList>
    </citation>
    <scope>NUCLEOTIDE SEQUENCE [LARGE SCALE GENOMIC DNA]</scope>
    <source>
        <tissue evidence="3">Leaf</tissue>
    </source>
</reference>
<feature type="compositionally biased region" description="Basic and acidic residues" evidence="1">
    <location>
        <begin position="87"/>
        <end position="107"/>
    </location>
</feature>